<gene>
    <name evidence="2" type="ORF">C4K68_06960</name>
</gene>
<dbReference type="Gene3D" id="1.10.3210.10">
    <property type="entry name" value="Hypothetical protein af1432"/>
    <property type="match status" value="1"/>
</dbReference>
<dbReference type="InterPro" id="IPR003607">
    <property type="entry name" value="HD/PDEase_dom"/>
</dbReference>
<dbReference type="PROSITE" id="PS51832">
    <property type="entry name" value="HD_GYP"/>
    <property type="match status" value="1"/>
</dbReference>
<organism evidence="2 3">
    <name type="scientific">Proteobacteria bacterium 228</name>
    <dbReference type="NCBI Taxonomy" id="2083153"/>
    <lineage>
        <taxon>Bacteria</taxon>
        <taxon>Pseudomonadati</taxon>
        <taxon>Pseudomonadota</taxon>
    </lineage>
</organism>
<dbReference type="InterPro" id="IPR037522">
    <property type="entry name" value="HD_GYP_dom"/>
</dbReference>
<feature type="domain" description="HD-GYP" evidence="1">
    <location>
        <begin position="128"/>
        <end position="329"/>
    </location>
</feature>
<dbReference type="PANTHER" id="PTHR43155">
    <property type="entry name" value="CYCLIC DI-GMP PHOSPHODIESTERASE PA4108-RELATED"/>
    <property type="match status" value="1"/>
</dbReference>
<protein>
    <recommendedName>
        <fullName evidence="1">HD-GYP domain-containing protein</fullName>
    </recommendedName>
</protein>
<reference evidence="2 3" key="1">
    <citation type="submission" date="2018-02" db="EMBL/GenBank/DDBJ databases">
        <title>novel marine gammaproteobacteria from coastal saline agro ecosystem.</title>
        <authorList>
            <person name="Krishnan R."/>
            <person name="Ramesh Kumar N."/>
        </authorList>
    </citation>
    <scope>NUCLEOTIDE SEQUENCE [LARGE SCALE GENOMIC DNA]</scope>
    <source>
        <strain evidence="2 3">228</strain>
    </source>
</reference>
<dbReference type="PANTHER" id="PTHR43155:SF2">
    <property type="entry name" value="CYCLIC DI-GMP PHOSPHODIESTERASE PA4108"/>
    <property type="match status" value="1"/>
</dbReference>
<dbReference type="AlphaFoldDB" id="A0A2S5KU01"/>
<proteinExistence type="predicted"/>
<dbReference type="OrthoDB" id="5289422at2"/>
<dbReference type="EMBL" id="PRLP01000020">
    <property type="protein sequence ID" value="PPC78135.1"/>
    <property type="molecule type" value="Genomic_DNA"/>
</dbReference>
<dbReference type="GO" id="GO:0008081">
    <property type="term" value="F:phosphoric diester hydrolase activity"/>
    <property type="evidence" value="ECO:0007669"/>
    <property type="project" value="UniProtKB-ARBA"/>
</dbReference>
<dbReference type="Pfam" id="PF13487">
    <property type="entry name" value="HD_5"/>
    <property type="match status" value="1"/>
</dbReference>
<name>A0A2S5KU01_9PROT</name>
<dbReference type="SUPFAM" id="SSF109604">
    <property type="entry name" value="HD-domain/PDEase-like"/>
    <property type="match status" value="1"/>
</dbReference>
<evidence type="ECO:0000313" key="2">
    <source>
        <dbReference type="EMBL" id="PPC78135.1"/>
    </source>
</evidence>
<dbReference type="Proteomes" id="UP000238196">
    <property type="component" value="Unassembled WGS sequence"/>
</dbReference>
<dbReference type="CDD" id="cd00077">
    <property type="entry name" value="HDc"/>
    <property type="match status" value="1"/>
</dbReference>
<comment type="caution">
    <text evidence="2">The sequence shown here is derived from an EMBL/GenBank/DDBJ whole genome shotgun (WGS) entry which is preliminary data.</text>
</comment>
<accession>A0A2S5KU01</accession>
<evidence type="ECO:0000313" key="3">
    <source>
        <dbReference type="Proteomes" id="UP000238196"/>
    </source>
</evidence>
<evidence type="ECO:0000259" key="1">
    <source>
        <dbReference type="PROSITE" id="PS51832"/>
    </source>
</evidence>
<sequence>MISEAADGGQPPRSINDMQGVIMSSLEYEQNQVDAYVDHLAEVNKANQVVATSDLYNEQGVLLAKQGTSISSKMAEKLIRHKLRKPLEQSVALEHSLSGEQLLADIDKQWSAAADLQCLSRHVTEASLREARDRVMRLPMLVQKLTVLRERLPDQYDKALYCAWFGLAIATRLQRPDAKPVEVFIAGLAHDIGMLHIDPAIVNKNDELSPEEWRAIQSHVVIGKVCLESMSSVPRAVAVAVLEHHERCDGSGYPSARFADELSLMGQIVAITDMLYAIRFSADPKRNSDLQLLLPVLQVNDYSFAAEVYEATRFLIKTAGIRSPRLYSEDADLLQRLPKLLVLAQTLKRYEASVVHLNQHLPVDQMNRRQLRSLAATGLALENLLIRSGMTSEGLIRWVSHVHQAKLQPAYAEMEEVDLMFDELLWRFRDLRRLLHLVQKDAPESLRPLLAAIERSFNDAAKERQSVIA</sequence>